<dbReference type="PANTHER" id="PTHR21666">
    <property type="entry name" value="PEPTIDASE-RELATED"/>
    <property type="match status" value="1"/>
</dbReference>
<evidence type="ECO:0000259" key="1">
    <source>
        <dbReference type="Pfam" id="PF01551"/>
    </source>
</evidence>
<reference evidence="2" key="2">
    <citation type="submission" date="2020-09" db="EMBL/GenBank/DDBJ databases">
        <authorList>
            <person name="Sun Q."/>
            <person name="Zhou Y."/>
        </authorList>
    </citation>
    <scope>NUCLEOTIDE SEQUENCE</scope>
    <source>
        <strain evidence="2">CGMCC 4.7430</strain>
    </source>
</reference>
<dbReference type="EMBL" id="BMNK01000004">
    <property type="protein sequence ID" value="GGP06806.1"/>
    <property type="molecule type" value="Genomic_DNA"/>
</dbReference>
<dbReference type="GO" id="GO:0004222">
    <property type="term" value="F:metalloendopeptidase activity"/>
    <property type="evidence" value="ECO:0007669"/>
    <property type="project" value="TreeGrafter"/>
</dbReference>
<evidence type="ECO:0000313" key="3">
    <source>
        <dbReference type="Proteomes" id="UP000660745"/>
    </source>
</evidence>
<reference evidence="2" key="1">
    <citation type="journal article" date="2014" name="Int. J. Syst. Evol. Microbiol.">
        <title>Complete genome sequence of Corynebacterium casei LMG S-19264T (=DSM 44701T), isolated from a smear-ripened cheese.</title>
        <authorList>
            <consortium name="US DOE Joint Genome Institute (JGI-PGF)"/>
            <person name="Walter F."/>
            <person name="Albersmeier A."/>
            <person name="Kalinowski J."/>
            <person name="Ruckert C."/>
        </authorList>
    </citation>
    <scope>NUCLEOTIDE SEQUENCE</scope>
    <source>
        <strain evidence="2">CGMCC 4.7430</strain>
    </source>
</reference>
<keyword evidence="3" id="KW-1185">Reference proteome</keyword>
<dbReference type="Pfam" id="PF01551">
    <property type="entry name" value="Peptidase_M23"/>
    <property type="match status" value="1"/>
</dbReference>
<dbReference type="Gene3D" id="2.70.70.10">
    <property type="entry name" value="Glucose Permease (Domain IIA)"/>
    <property type="match status" value="1"/>
</dbReference>
<evidence type="ECO:0000313" key="2">
    <source>
        <dbReference type="EMBL" id="GGP06806.1"/>
    </source>
</evidence>
<dbReference type="SUPFAM" id="SSF51261">
    <property type="entry name" value="Duplicated hybrid motif"/>
    <property type="match status" value="1"/>
</dbReference>
<feature type="domain" description="M23ase beta-sheet core" evidence="1">
    <location>
        <begin position="36"/>
        <end position="131"/>
    </location>
</feature>
<dbReference type="Proteomes" id="UP000660745">
    <property type="component" value="Unassembled WGS sequence"/>
</dbReference>
<protein>
    <recommendedName>
        <fullName evidence="1">M23ase beta-sheet core domain-containing protein</fullName>
    </recommendedName>
</protein>
<proteinExistence type="predicted"/>
<comment type="caution">
    <text evidence="2">The sequence shown here is derived from an EMBL/GenBank/DDBJ whole genome shotgun (WGS) entry which is preliminary data.</text>
</comment>
<dbReference type="RefSeq" id="WP_189139377.1">
    <property type="nucleotide sequence ID" value="NZ_BMNK01000004.1"/>
</dbReference>
<dbReference type="InterPro" id="IPR011055">
    <property type="entry name" value="Dup_hybrid_motif"/>
</dbReference>
<dbReference type="CDD" id="cd12797">
    <property type="entry name" value="M23_peptidase"/>
    <property type="match status" value="1"/>
</dbReference>
<sequence length="168" mass="17697">MAFDLDLSNPYPSGADGHFYGGPGQGGHVGDNWTISHGMDLGAPVGTPVRAAFTGKVTNIFTPAAPSGGIYGDQISIRQNPDSAGGVGAFYTHLRSNVTVGSFVSRGEIIGEIVEFGDIPTHLHLALGERRNNVYAGVNLYDHFMATANTDTVLMVRFFQDGSAPQLA</sequence>
<gene>
    <name evidence="2" type="ORF">GCM10012278_32310</name>
</gene>
<dbReference type="AlphaFoldDB" id="A0A918A442"/>
<dbReference type="InterPro" id="IPR050570">
    <property type="entry name" value="Cell_wall_metabolism_enzyme"/>
</dbReference>
<name>A0A918A442_9ACTN</name>
<accession>A0A918A442</accession>
<organism evidence="2 3">
    <name type="scientific">Nonomuraea glycinis</name>
    <dbReference type="NCBI Taxonomy" id="2047744"/>
    <lineage>
        <taxon>Bacteria</taxon>
        <taxon>Bacillati</taxon>
        <taxon>Actinomycetota</taxon>
        <taxon>Actinomycetes</taxon>
        <taxon>Streptosporangiales</taxon>
        <taxon>Streptosporangiaceae</taxon>
        <taxon>Nonomuraea</taxon>
    </lineage>
</organism>
<dbReference type="PANTHER" id="PTHR21666:SF270">
    <property type="entry name" value="MUREIN HYDROLASE ACTIVATOR ENVC"/>
    <property type="match status" value="1"/>
</dbReference>
<dbReference type="InterPro" id="IPR016047">
    <property type="entry name" value="M23ase_b-sheet_dom"/>
</dbReference>